<feature type="compositionally biased region" description="Basic and acidic residues" evidence="1">
    <location>
        <begin position="204"/>
        <end position="214"/>
    </location>
</feature>
<reference evidence="5" key="2">
    <citation type="submission" date="2020-04" db="EMBL/GenBank/DDBJ databases">
        <authorList>
            <consortium name="NCBI Genome Project"/>
        </authorList>
    </citation>
    <scope>NUCLEOTIDE SEQUENCE</scope>
    <source>
        <strain evidence="5">CBS 781.70</strain>
    </source>
</reference>
<name>A0A6G1GFD3_9PEZI</name>
<evidence type="ECO:0000256" key="2">
    <source>
        <dbReference type="SAM" id="Phobius"/>
    </source>
</evidence>
<dbReference type="GeneID" id="54414333"/>
<evidence type="ECO:0000256" key="1">
    <source>
        <dbReference type="SAM" id="MobiDB-lite"/>
    </source>
</evidence>
<feature type="compositionally biased region" description="Basic and acidic residues" evidence="1">
    <location>
        <begin position="145"/>
        <end position="177"/>
    </location>
</feature>
<feature type="compositionally biased region" description="Gly residues" evidence="1">
    <location>
        <begin position="304"/>
        <end position="317"/>
    </location>
</feature>
<keyword evidence="4" id="KW-1185">Reference proteome</keyword>
<accession>A0A6G1GFD3</accession>
<evidence type="ECO:0000313" key="5">
    <source>
        <dbReference type="RefSeq" id="XP_033538252.1"/>
    </source>
</evidence>
<feature type="compositionally biased region" description="Basic and acidic residues" evidence="1">
    <location>
        <begin position="222"/>
        <end position="241"/>
    </location>
</feature>
<proteinExistence type="predicted"/>
<keyword evidence="2" id="KW-0472">Membrane</keyword>
<protein>
    <recommendedName>
        <fullName evidence="6">Endosomal SPRY domain-containing protein</fullName>
    </recommendedName>
</protein>
<reference evidence="3 5" key="1">
    <citation type="submission" date="2020-01" db="EMBL/GenBank/DDBJ databases">
        <authorList>
            <consortium name="DOE Joint Genome Institute"/>
            <person name="Haridas S."/>
            <person name="Albert R."/>
            <person name="Binder M."/>
            <person name="Bloem J."/>
            <person name="Labutti K."/>
            <person name="Salamov A."/>
            <person name="Andreopoulos B."/>
            <person name="Baker S.E."/>
            <person name="Barry K."/>
            <person name="Bills G."/>
            <person name="Bluhm B.H."/>
            <person name="Cannon C."/>
            <person name="Castanera R."/>
            <person name="Culley D.E."/>
            <person name="Daum C."/>
            <person name="Ezra D."/>
            <person name="Gonzalez J.B."/>
            <person name="Henrissat B."/>
            <person name="Kuo A."/>
            <person name="Liang C."/>
            <person name="Lipzen A."/>
            <person name="Lutzoni F."/>
            <person name="Magnuson J."/>
            <person name="Mondo S."/>
            <person name="Nolan M."/>
            <person name="Ohm R."/>
            <person name="Pangilinan J."/>
            <person name="Park H.-J."/>
            <person name="Ramirez L."/>
            <person name="Alfaro M."/>
            <person name="Sun H."/>
            <person name="Tritt A."/>
            <person name="Yoshinaga Y."/>
            <person name="Zwiers L.-H."/>
            <person name="Turgeon B.G."/>
            <person name="Goodwin S.B."/>
            <person name="Spatafora J.W."/>
            <person name="Crous P.W."/>
            <person name="Grigoriev I.V."/>
        </authorList>
    </citation>
    <scope>NUCLEOTIDE SEQUENCE</scope>
    <source>
        <strain evidence="3 5">CBS 781.70</strain>
    </source>
</reference>
<dbReference type="Proteomes" id="UP000504638">
    <property type="component" value="Unplaced"/>
</dbReference>
<evidence type="ECO:0000313" key="3">
    <source>
        <dbReference type="EMBL" id="KAF1816621.1"/>
    </source>
</evidence>
<feature type="transmembrane region" description="Helical" evidence="2">
    <location>
        <begin position="61"/>
        <end position="82"/>
    </location>
</feature>
<reference evidence="5" key="3">
    <citation type="submission" date="2025-04" db="UniProtKB">
        <authorList>
            <consortium name="RefSeq"/>
        </authorList>
    </citation>
    <scope>IDENTIFICATION</scope>
    <source>
        <strain evidence="5">CBS 781.70</strain>
    </source>
</reference>
<sequence>MAPLSSMITTLLRRSQFDGANFELSPMAVHDLSIRDDPNPNGEVHFGVGATPAHTFNNQGFLALFAILGTGMALVAIWFFFWAKNGGFKWHKDDWDDYKSTVLRRKGPDGKTLSNATKSTNLGGGSIVAPPKTVYTDDSASSAMTDDRDVERGDYAHEGHRATRDPELAHYRSERPARVGGMNRNYDGSHWDSSNTDRSAVSSDRQERTSDRAERKARRARRREERERDEARHSRQPREQPEMEMASSYYQSYRPSQPPSYQDDTDSGTKSYPCKIPGLSRVEDDIAPSESVSNIGMGPKRAGPGQGASGFRRGGGMRVVHDEEDGF</sequence>
<evidence type="ECO:0000313" key="4">
    <source>
        <dbReference type="Proteomes" id="UP000504638"/>
    </source>
</evidence>
<keyword evidence="2" id="KW-1133">Transmembrane helix</keyword>
<feature type="compositionally biased region" description="Polar residues" evidence="1">
    <location>
        <begin position="191"/>
        <end position="203"/>
    </location>
</feature>
<dbReference type="OrthoDB" id="5393404at2759"/>
<feature type="region of interest" description="Disordered" evidence="1">
    <location>
        <begin position="107"/>
        <end position="327"/>
    </location>
</feature>
<organism evidence="3">
    <name type="scientific">Eremomyces bilateralis CBS 781.70</name>
    <dbReference type="NCBI Taxonomy" id="1392243"/>
    <lineage>
        <taxon>Eukaryota</taxon>
        <taxon>Fungi</taxon>
        <taxon>Dikarya</taxon>
        <taxon>Ascomycota</taxon>
        <taxon>Pezizomycotina</taxon>
        <taxon>Dothideomycetes</taxon>
        <taxon>Dothideomycetes incertae sedis</taxon>
        <taxon>Eremomycetales</taxon>
        <taxon>Eremomycetaceae</taxon>
        <taxon>Eremomyces</taxon>
    </lineage>
</organism>
<feature type="compositionally biased region" description="Polar residues" evidence="1">
    <location>
        <begin position="112"/>
        <end position="121"/>
    </location>
</feature>
<dbReference type="AlphaFoldDB" id="A0A6G1GFD3"/>
<gene>
    <name evidence="3 5" type="ORF">P152DRAFT_130287</name>
</gene>
<dbReference type="EMBL" id="ML975150">
    <property type="protein sequence ID" value="KAF1816621.1"/>
    <property type="molecule type" value="Genomic_DNA"/>
</dbReference>
<keyword evidence="2" id="KW-0812">Transmembrane</keyword>
<evidence type="ECO:0008006" key="6">
    <source>
        <dbReference type="Google" id="ProtNLM"/>
    </source>
</evidence>
<feature type="compositionally biased region" description="Low complexity" evidence="1">
    <location>
        <begin position="247"/>
        <end position="262"/>
    </location>
</feature>
<dbReference type="RefSeq" id="XP_033538252.1">
    <property type="nucleotide sequence ID" value="XM_033673763.1"/>
</dbReference>